<dbReference type="EMBL" id="SRMQ01000002">
    <property type="protein sequence ID" value="TGJ77452.1"/>
    <property type="molecule type" value="Genomic_DNA"/>
</dbReference>
<dbReference type="AlphaFoldDB" id="A0A4Z0YKZ1"/>
<reference evidence="2 3" key="1">
    <citation type="submission" date="2019-04" db="EMBL/GenBank/DDBJ databases">
        <authorList>
            <person name="Poehlein A."/>
            <person name="Bengelsdorf F.R."/>
            <person name="Duerre P."/>
            <person name="Daniel R."/>
        </authorList>
    </citation>
    <scope>NUCLEOTIDE SEQUENCE [LARGE SCALE GENOMIC DNA]</scope>
    <source>
        <strain evidence="2 3">BS-1</strain>
    </source>
</reference>
<dbReference type="Proteomes" id="UP000297714">
    <property type="component" value="Unassembled WGS sequence"/>
</dbReference>
<organism evidence="2 3">
    <name type="scientific">Caproiciproducens galactitolivorans</name>
    <dbReference type="NCBI Taxonomy" id="642589"/>
    <lineage>
        <taxon>Bacteria</taxon>
        <taxon>Bacillati</taxon>
        <taxon>Bacillota</taxon>
        <taxon>Clostridia</taxon>
        <taxon>Eubacteriales</taxon>
        <taxon>Acutalibacteraceae</taxon>
        <taxon>Caproiciproducens</taxon>
    </lineage>
</organism>
<evidence type="ECO:0000313" key="3">
    <source>
        <dbReference type="Proteomes" id="UP000297714"/>
    </source>
</evidence>
<proteinExistence type="predicted"/>
<accession>A0A4Z0YKZ1</accession>
<evidence type="ECO:0000256" key="1">
    <source>
        <dbReference type="SAM" id="Phobius"/>
    </source>
</evidence>
<sequence length="204" mass="23212">MSAVIVIWRSLSFSMLMANLRGDDHQLRIKRKKIIILCISLILAIVTAAWAWFTEPVTVDRAMQDRKVTNAVISYKTITKDGIAATTIQTQNVTEIKKVINLMNQYPYSRRLFATSPSNSSHYSDTHMIWISLGYKNGNGKPGIYNYLIYEYGYMQTSDSGEHLHPSGIGRFGTEKTKAFYSKITDLFHQLEGNSTWERTIDAS</sequence>
<comment type="caution">
    <text evidence="2">The sequence shown here is derived from an EMBL/GenBank/DDBJ whole genome shotgun (WGS) entry which is preliminary data.</text>
</comment>
<gene>
    <name evidence="2" type="ORF">CAGA_08220</name>
</gene>
<evidence type="ECO:0000313" key="2">
    <source>
        <dbReference type="EMBL" id="TGJ77452.1"/>
    </source>
</evidence>
<name>A0A4Z0YKZ1_9FIRM</name>
<keyword evidence="3" id="KW-1185">Reference proteome</keyword>
<keyword evidence="1" id="KW-1133">Transmembrane helix</keyword>
<feature type="transmembrane region" description="Helical" evidence="1">
    <location>
        <begin position="34"/>
        <end position="53"/>
    </location>
</feature>
<keyword evidence="1" id="KW-0812">Transmembrane</keyword>
<protein>
    <submittedName>
        <fullName evidence="2">Uncharacterized protein</fullName>
    </submittedName>
</protein>
<keyword evidence="1" id="KW-0472">Membrane</keyword>